<comment type="caution">
    <text evidence="7">The sequence shown here is derived from an EMBL/GenBank/DDBJ whole genome shotgun (WGS) entry which is preliminary data.</text>
</comment>
<dbReference type="EMBL" id="CAAALY010268226">
    <property type="protein sequence ID" value="VEL41175.1"/>
    <property type="molecule type" value="Genomic_DNA"/>
</dbReference>
<sequence length="416" mass="46370">MLASAVDESGVLEFIAPFLREHRHDQFARSYFLHCPQPRILTQRSSGSPRPSRPTPHSEFNGTPDIISDCSNGKSDEQLQRKRLRPSSLPSSDSVLTDRHAEQEKVNPTRTWAKTRTELDSDSEGLLARHQRRRLASQDSHYTNFSPKPNSPTISPRISSTRSASPTGSVYDLEKAFHPQVLPSDAGPDEDQIYKEAAARQQHAFPALFSKSSSFSQSSRSSFSSTHSTSSTALTFDQPPLLQDTAIDEWLLRLTPALNSYREEAKSLVAFHFAGEASLIGLDENRTIELFSRISAVSALRRLAGSITSWPYARLACRALGYLGLPVPRILSAKVSNWTPSEVACWLARIGFTKLASTVIELGLDGDLLLRLSEDGLEQELGLKLPITRKRYDEVVITLHIVWRSHRKNASRKLAK</sequence>
<dbReference type="SUPFAM" id="SSF47769">
    <property type="entry name" value="SAM/Pointed domain"/>
    <property type="match status" value="1"/>
</dbReference>
<organism evidence="7 8">
    <name type="scientific">Protopolystoma xenopodis</name>
    <dbReference type="NCBI Taxonomy" id="117903"/>
    <lineage>
        <taxon>Eukaryota</taxon>
        <taxon>Metazoa</taxon>
        <taxon>Spiralia</taxon>
        <taxon>Lophotrochozoa</taxon>
        <taxon>Platyhelminthes</taxon>
        <taxon>Monogenea</taxon>
        <taxon>Polyopisthocotylea</taxon>
        <taxon>Polystomatidea</taxon>
        <taxon>Polystomatidae</taxon>
        <taxon>Protopolystoma</taxon>
    </lineage>
</organism>
<dbReference type="AlphaFoldDB" id="A0A448XNN5"/>
<feature type="region of interest" description="Disordered" evidence="5">
    <location>
        <begin position="214"/>
        <end position="235"/>
    </location>
</feature>
<feature type="domain" description="SAM" evidence="6">
    <location>
        <begin position="338"/>
        <end position="402"/>
    </location>
</feature>
<dbReference type="GO" id="GO:0005737">
    <property type="term" value="C:cytoplasm"/>
    <property type="evidence" value="ECO:0007669"/>
    <property type="project" value="UniProtKB-SubCell"/>
</dbReference>
<name>A0A448XNN5_9PLAT</name>
<keyword evidence="3" id="KW-0677">Repeat</keyword>
<dbReference type="Proteomes" id="UP000784294">
    <property type="component" value="Unassembled WGS sequence"/>
</dbReference>
<evidence type="ECO:0000259" key="6">
    <source>
        <dbReference type="PROSITE" id="PS50105"/>
    </source>
</evidence>
<gene>
    <name evidence="7" type="ORF">PXEA_LOCUS34615</name>
</gene>
<keyword evidence="2" id="KW-0963">Cytoplasm</keyword>
<dbReference type="PANTHER" id="PTHR22998">
    <property type="entry name" value="SARM1"/>
    <property type="match status" value="1"/>
</dbReference>
<comment type="subcellular location">
    <subcellularLocation>
        <location evidence="1">Cytoplasm</location>
    </subcellularLocation>
</comment>
<dbReference type="Pfam" id="PF07647">
    <property type="entry name" value="SAM_2"/>
    <property type="match status" value="1"/>
</dbReference>
<feature type="compositionally biased region" description="Polar residues" evidence="5">
    <location>
        <begin position="137"/>
        <end position="167"/>
    </location>
</feature>
<evidence type="ECO:0000313" key="7">
    <source>
        <dbReference type="EMBL" id="VEL41175.1"/>
    </source>
</evidence>
<proteinExistence type="predicted"/>
<evidence type="ECO:0000256" key="1">
    <source>
        <dbReference type="ARBA" id="ARBA00004496"/>
    </source>
</evidence>
<dbReference type="GO" id="GO:0048678">
    <property type="term" value="P:response to axon injury"/>
    <property type="evidence" value="ECO:0007669"/>
    <property type="project" value="InterPro"/>
</dbReference>
<dbReference type="InterPro" id="IPR013761">
    <property type="entry name" value="SAM/pointed_sf"/>
</dbReference>
<dbReference type="InterPro" id="IPR039184">
    <property type="entry name" value="SARM1"/>
</dbReference>
<keyword evidence="4" id="KW-0378">Hydrolase</keyword>
<evidence type="ECO:0000256" key="5">
    <source>
        <dbReference type="SAM" id="MobiDB-lite"/>
    </source>
</evidence>
<dbReference type="GO" id="GO:0003953">
    <property type="term" value="F:NAD+ nucleosidase activity"/>
    <property type="evidence" value="ECO:0007669"/>
    <property type="project" value="InterPro"/>
</dbReference>
<dbReference type="OrthoDB" id="202764at2759"/>
<dbReference type="GO" id="GO:0035591">
    <property type="term" value="F:signaling adaptor activity"/>
    <property type="evidence" value="ECO:0007669"/>
    <property type="project" value="InterPro"/>
</dbReference>
<dbReference type="PANTHER" id="PTHR22998:SF1">
    <property type="entry name" value="NAD(+) HYDROLASE SARM1"/>
    <property type="match status" value="1"/>
</dbReference>
<evidence type="ECO:0000256" key="4">
    <source>
        <dbReference type="ARBA" id="ARBA00022801"/>
    </source>
</evidence>
<protein>
    <recommendedName>
        <fullName evidence="6">SAM domain-containing protein</fullName>
    </recommendedName>
</protein>
<dbReference type="GO" id="GO:0034128">
    <property type="term" value="P:negative regulation of MyD88-independent toll-like receptor signaling pathway"/>
    <property type="evidence" value="ECO:0007669"/>
    <property type="project" value="InterPro"/>
</dbReference>
<evidence type="ECO:0000256" key="2">
    <source>
        <dbReference type="ARBA" id="ARBA00022490"/>
    </source>
</evidence>
<evidence type="ECO:0000313" key="8">
    <source>
        <dbReference type="Proteomes" id="UP000784294"/>
    </source>
</evidence>
<dbReference type="InterPro" id="IPR001660">
    <property type="entry name" value="SAM"/>
</dbReference>
<dbReference type="PROSITE" id="PS50105">
    <property type="entry name" value="SAM_DOMAIN"/>
    <property type="match status" value="1"/>
</dbReference>
<evidence type="ECO:0000256" key="3">
    <source>
        <dbReference type="ARBA" id="ARBA00022737"/>
    </source>
</evidence>
<accession>A0A448XNN5</accession>
<feature type="compositionally biased region" description="Basic and acidic residues" evidence="5">
    <location>
        <begin position="96"/>
        <end position="107"/>
    </location>
</feature>
<dbReference type="Gene3D" id="1.10.150.50">
    <property type="entry name" value="Transcription Factor, Ets-1"/>
    <property type="match status" value="1"/>
</dbReference>
<keyword evidence="8" id="KW-1185">Reference proteome</keyword>
<dbReference type="GO" id="GO:0030425">
    <property type="term" value="C:dendrite"/>
    <property type="evidence" value="ECO:0007669"/>
    <property type="project" value="TreeGrafter"/>
</dbReference>
<feature type="region of interest" description="Disordered" evidence="5">
    <location>
        <begin position="39"/>
        <end position="167"/>
    </location>
</feature>
<reference evidence="7" key="1">
    <citation type="submission" date="2018-11" db="EMBL/GenBank/DDBJ databases">
        <authorList>
            <consortium name="Pathogen Informatics"/>
        </authorList>
    </citation>
    <scope>NUCLEOTIDE SEQUENCE</scope>
</reference>